<accession>A0A517LQY7</accession>
<dbReference type="PANTHER" id="PTHR34818">
    <property type="entry name" value="PROTEIN BLI-3"/>
    <property type="match status" value="1"/>
</dbReference>
<dbReference type="InterPro" id="IPR038725">
    <property type="entry name" value="YdaG_split_barrel_FMN-bd"/>
</dbReference>
<dbReference type="PANTHER" id="PTHR34818:SF1">
    <property type="entry name" value="PROTEIN BLI-3"/>
    <property type="match status" value="1"/>
</dbReference>
<dbReference type="SUPFAM" id="SSF50475">
    <property type="entry name" value="FMN-binding split barrel"/>
    <property type="match status" value="1"/>
</dbReference>
<dbReference type="STRING" id="50376.A0A517LQY7"/>
<reference evidence="3 4" key="1">
    <citation type="submission" date="2019-07" db="EMBL/GenBank/DDBJ databases">
        <title>Finished genome of Venturia effusa.</title>
        <authorList>
            <person name="Young C.A."/>
            <person name="Cox M.P."/>
            <person name="Ganley A.R.D."/>
            <person name="David W.J."/>
        </authorList>
    </citation>
    <scope>NUCLEOTIDE SEQUENCE [LARGE SCALE GENOMIC DNA]</scope>
    <source>
        <strain evidence="4">albino</strain>
    </source>
</reference>
<dbReference type="Pfam" id="PF16242">
    <property type="entry name" value="Pyrid_ox_like"/>
    <property type="match status" value="1"/>
</dbReference>
<dbReference type="Proteomes" id="UP000316270">
    <property type="component" value="Chromosome 19"/>
</dbReference>
<evidence type="ECO:0000259" key="2">
    <source>
        <dbReference type="Pfam" id="PF16242"/>
    </source>
</evidence>
<dbReference type="InterPro" id="IPR012349">
    <property type="entry name" value="Split_barrel_FMN-bd"/>
</dbReference>
<proteinExistence type="predicted"/>
<protein>
    <submittedName>
        <fullName evidence="3">BLI-3 blue-light-inducible Bli-3 protein</fullName>
    </submittedName>
</protein>
<dbReference type="InterPro" id="IPR052917">
    <property type="entry name" value="Stress-Dev_Protein"/>
</dbReference>
<evidence type="ECO:0000313" key="3">
    <source>
        <dbReference type="EMBL" id="QDS78029.1"/>
    </source>
</evidence>
<keyword evidence="4" id="KW-1185">Reference proteome</keyword>
<gene>
    <name evidence="3" type="primary">BLI3</name>
    <name evidence="3" type="ORF">FKW77_002974</name>
</gene>
<feature type="domain" description="General stress protein FMN-binding split barrel" evidence="2">
    <location>
        <begin position="29"/>
        <end position="184"/>
    </location>
</feature>
<feature type="region of interest" description="Disordered" evidence="1">
    <location>
        <begin position="1"/>
        <end position="21"/>
    </location>
</feature>
<evidence type="ECO:0000256" key="1">
    <source>
        <dbReference type="SAM" id="MobiDB-lite"/>
    </source>
</evidence>
<name>A0A517LQY7_9PEZI</name>
<dbReference type="OrthoDB" id="434253at2759"/>
<evidence type="ECO:0000313" key="4">
    <source>
        <dbReference type="Proteomes" id="UP000316270"/>
    </source>
</evidence>
<organism evidence="3 4">
    <name type="scientific">Venturia effusa</name>
    <dbReference type="NCBI Taxonomy" id="50376"/>
    <lineage>
        <taxon>Eukaryota</taxon>
        <taxon>Fungi</taxon>
        <taxon>Dikarya</taxon>
        <taxon>Ascomycota</taxon>
        <taxon>Pezizomycotina</taxon>
        <taxon>Dothideomycetes</taxon>
        <taxon>Pleosporomycetidae</taxon>
        <taxon>Venturiales</taxon>
        <taxon>Venturiaceae</taxon>
        <taxon>Venturia</taxon>
    </lineage>
</organism>
<dbReference type="AlphaFoldDB" id="A0A517LQY7"/>
<sequence length="204" mass="22018">MSSYSNADTGSKPADPYKEKNVDNASLKDKIQDLTTFIEKTKLCLMTTLIADTTKLATRAMALAATEGNGVDLIFHSNSESGKTNDLKADSDINIGFINSSGEWASISGKAEIVSDREAVRKYYSPSLKAWLGDLGDGKHDGGPEDPRIVLIKVKTETAQYAISHKTSVGSLVEVAKGAITGEAAQVNKLRHISESEIQQWRAQ</sequence>
<dbReference type="EMBL" id="CP042203">
    <property type="protein sequence ID" value="QDS78029.1"/>
    <property type="molecule type" value="Genomic_DNA"/>
</dbReference>
<dbReference type="Gene3D" id="2.30.110.10">
    <property type="entry name" value="Electron Transport, Fmn-binding Protein, Chain A"/>
    <property type="match status" value="1"/>
</dbReference>